<dbReference type="InterPro" id="IPR005097">
    <property type="entry name" value="Sacchrp_dh_NADP-bd"/>
</dbReference>
<dbReference type="KEGG" id="olu:OSTLU_34724"/>
<evidence type="ECO:0000259" key="2">
    <source>
        <dbReference type="Pfam" id="PF03435"/>
    </source>
</evidence>
<dbReference type="HOGENOM" id="CLU_032858_1_0_1"/>
<evidence type="ECO:0000313" key="4">
    <source>
        <dbReference type="Proteomes" id="UP000001568"/>
    </source>
</evidence>
<dbReference type="AlphaFoldDB" id="A4S2B6"/>
<dbReference type="Pfam" id="PF03435">
    <property type="entry name" value="Sacchrp_dh_NADP"/>
    <property type="match status" value="1"/>
</dbReference>
<dbReference type="STRING" id="436017.A4S2B6"/>
<dbReference type="PANTHER" id="PTHR43796:SF2">
    <property type="entry name" value="CARBOXYNORSPERMIDINE SYNTHASE"/>
    <property type="match status" value="1"/>
</dbReference>
<keyword evidence="4" id="KW-1185">Reference proteome</keyword>
<feature type="domain" description="Saccharopine dehydrogenase NADP binding" evidence="2">
    <location>
        <begin position="56"/>
        <end position="183"/>
    </location>
</feature>
<dbReference type="GeneID" id="5003725"/>
<evidence type="ECO:0000313" key="3">
    <source>
        <dbReference type="EMBL" id="ABO97794.1"/>
    </source>
</evidence>
<reference evidence="3 4" key="1">
    <citation type="journal article" date="2007" name="Proc. Natl. Acad. Sci. U.S.A.">
        <title>The tiny eukaryote Ostreococcus provides genomic insights into the paradox of plankton speciation.</title>
        <authorList>
            <person name="Palenik B."/>
            <person name="Grimwood J."/>
            <person name="Aerts A."/>
            <person name="Rouze P."/>
            <person name="Salamov A."/>
            <person name="Putnam N."/>
            <person name="Dupont C."/>
            <person name="Jorgensen R."/>
            <person name="Derelle E."/>
            <person name="Rombauts S."/>
            <person name="Zhou K."/>
            <person name="Otillar R."/>
            <person name="Merchant S.S."/>
            <person name="Podell S."/>
            <person name="Gaasterland T."/>
            <person name="Napoli C."/>
            <person name="Gendler K."/>
            <person name="Manuell A."/>
            <person name="Tai V."/>
            <person name="Vallon O."/>
            <person name="Piganeau G."/>
            <person name="Jancek S."/>
            <person name="Heijde M."/>
            <person name="Jabbari K."/>
            <person name="Bowler C."/>
            <person name="Lohr M."/>
            <person name="Robbens S."/>
            <person name="Werner G."/>
            <person name="Dubchak I."/>
            <person name="Pazour G.J."/>
            <person name="Ren Q."/>
            <person name="Paulsen I."/>
            <person name="Delwiche C."/>
            <person name="Schmutz J."/>
            <person name="Rokhsar D."/>
            <person name="Van de Peer Y."/>
            <person name="Moreau H."/>
            <person name="Grigoriev I.V."/>
        </authorList>
    </citation>
    <scope>NUCLEOTIDE SEQUENCE [LARGE SCALE GENOMIC DNA]</scope>
    <source>
        <strain evidence="3 4">CCE9901</strain>
    </source>
</reference>
<dbReference type="Gene3D" id="3.40.50.720">
    <property type="entry name" value="NAD(P)-binding Rossmann-like Domain"/>
    <property type="match status" value="1"/>
</dbReference>
<dbReference type="eggNOG" id="ENOG502QQSS">
    <property type="taxonomic scope" value="Eukaryota"/>
</dbReference>
<gene>
    <name evidence="3" type="ORF">OSTLU_34724</name>
</gene>
<accession>A4S2B6</accession>
<sequence length="454" mass="48485">MTTTRGRGRARAANATTTTTTRHRRRHRAVRARASEDANEASERTTTTTTTTTTKVVVLGGTGRVGSATAAALVRGANGGVEVTLGGRSRERDAEAKARHRGLANASFVEVDVCDKASVTRAIQGADLVINTAGPFQRRKSCAALEAALESGVKYLDVCDDASYGAEAKKLSEKAKAAGVAAITCAGIYPGVSNLMARDIVESMKAEFRATEENEGKEPEVEYVLYNYFTAGSGGVGTTILATSYLLCGEDVVCWEDGQRIVEKPASQRKVVDFGKGVGRREVFLYNLPEVASTREIFGARTVKARFGTSPGIWNGAMVAIANLVPKSLLENQDAMKGLANFSAPIVRSVDAIVGETTSIRVDVKLKDGKQSVGLYTHPRLSECVGTCTASFATAMLNGECAPGVWYPEEVEAISDRDALFERAKEGTSLFALNQAPWMVESKPVNLGFGLYWT</sequence>
<feature type="region of interest" description="Disordered" evidence="1">
    <location>
        <begin position="1"/>
        <end position="52"/>
    </location>
</feature>
<dbReference type="OMA" id="YWFDMPE"/>
<proteinExistence type="predicted"/>
<protein>
    <recommendedName>
        <fullName evidence="2">Saccharopine dehydrogenase NADP binding domain-containing protein</fullName>
    </recommendedName>
</protein>
<name>A4S2B6_OSTLU</name>
<evidence type="ECO:0000256" key="1">
    <source>
        <dbReference type="SAM" id="MobiDB-lite"/>
    </source>
</evidence>
<feature type="compositionally biased region" description="Basic residues" evidence="1">
    <location>
        <begin position="1"/>
        <end position="10"/>
    </location>
</feature>
<dbReference type="OrthoDB" id="10268090at2759"/>
<dbReference type="SUPFAM" id="SSF51735">
    <property type="entry name" value="NAD(P)-binding Rossmann-fold domains"/>
    <property type="match status" value="1"/>
</dbReference>
<dbReference type="Proteomes" id="UP000001568">
    <property type="component" value="Chromosome 9"/>
</dbReference>
<feature type="compositionally biased region" description="Basic residues" evidence="1">
    <location>
        <begin position="21"/>
        <end position="31"/>
    </location>
</feature>
<feature type="compositionally biased region" description="Low complexity" evidence="1">
    <location>
        <begin position="11"/>
        <end position="20"/>
    </location>
</feature>
<dbReference type="EMBL" id="CP000589">
    <property type="protein sequence ID" value="ABO97794.1"/>
    <property type="molecule type" value="Genomic_DNA"/>
</dbReference>
<dbReference type="RefSeq" id="XP_001419501.1">
    <property type="nucleotide sequence ID" value="XM_001419464.1"/>
</dbReference>
<dbReference type="PANTHER" id="PTHR43796">
    <property type="entry name" value="CARBOXYNORSPERMIDINE SYNTHASE"/>
    <property type="match status" value="1"/>
</dbReference>
<dbReference type="Gramene" id="ABO97794">
    <property type="protein sequence ID" value="ABO97794"/>
    <property type="gene ID" value="OSTLU_34724"/>
</dbReference>
<dbReference type="Gene3D" id="3.30.360.10">
    <property type="entry name" value="Dihydrodipicolinate Reductase, domain 2"/>
    <property type="match status" value="1"/>
</dbReference>
<organism evidence="3 4">
    <name type="scientific">Ostreococcus lucimarinus (strain CCE9901)</name>
    <dbReference type="NCBI Taxonomy" id="436017"/>
    <lineage>
        <taxon>Eukaryota</taxon>
        <taxon>Viridiplantae</taxon>
        <taxon>Chlorophyta</taxon>
        <taxon>Mamiellophyceae</taxon>
        <taxon>Mamiellales</taxon>
        <taxon>Bathycoccaceae</taxon>
        <taxon>Ostreococcus</taxon>
    </lineage>
</organism>
<dbReference type="InterPro" id="IPR036291">
    <property type="entry name" value="NAD(P)-bd_dom_sf"/>
</dbReference>